<organism evidence="2 3">
    <name type="scientific">Virgibacillus byunsanensis</name>
    <dbReference type="NCBI Taxonomy" id="570945"/>
    <lineage>
        <taxon>Bacteria</taxon>
        <taxon>Bacillati</taxon>
        <taxon>Bacillota</taxon>
        <taxon>Bacilli</taxon>
        <taxon>Bacillales</taxon>
        <taxon>Bacillaceae</taxon>
        <taxon>Virgibacillus</taxon>
    </lineage>
</organism>
<accession>A0ABW3LFN5</accession>
<dbReference type="PANTHER" id="PTHR43174:SF3">
    <property type="entry name" value="UDP-N-ACETYLGLUCOSAMINE 2-EPIMERASE"/>
    <property type="match status" value="1"/>
</dbReference>
<dbReference type="EMBL" id="JBHTKJ010000007">
    <property type="protein sequence ID" value="MFD1037186.1"/>
    <property type="molecule type" value="Genomic_DNA"/>
</dbReference>
<dbReference type="SUPFAM" id="SSF53756">
    <property type="entry name" value="UDP-Glycosyltransferase/glycogen phosphorylase"/>
    <property type="match status" value="1"/>
</dbReference>
<feature type="domain" description="UDP-N-acetylglucosamine 2-epimerase" evidence="1">
    <location>
        <begin position="25"/>
        <end position="371"/>
    </location>
</feature>
<dbReference type="NCBIfam" id="TIGR03568">
    <property type="entry name" value="NeuC_NnaA"/>
    <property type="match status" value="1"/>
</dbReference>
<dbReference type="Proteomes" id="UP001597040">
    <property type="component" value="Unassembled WGS sequence"/>
</dbReference>
<dbReference type="CDD" id="cd03786">
    <property type="entry name" value="GTB_UDP-GlcNAc_2-Epimerase"/>
    <property type="match status" value="1"/>
</dbReference>
<keyword evidence="2" id="KW-0378">Hydrolase</keyword>
<comment type="caution">
    <text evidence="2">The sequence shown here is derived from an EMBL/GenBank/DDBJ whole genome shotgun (WGS) entry which is preliminary data.</text>
</comment>
<dbReference type="InterPro" id="IPR020004">
    <property type="entry name" value="UDP-GlcNAc_Epase"/>
</dbReference>
<evidence type="ECO:0000313" key="2">
    <source>
        <dbReference type="EMBL" id="MFD1037186.1"/>
    </source>
</evidence>
<name>A0ABW3LFN5_9BACI</name>
<sequence length="386" mass="42991">MPTRKICIVTGTRADYGLLYWIMKEIELDDRLELQIIATGMHLSPEFGLTYKKIEEDGFKIDEKLEMLLSSDTPVGITKSVGLATIGFSDAFEKLKPDILVVLGDRYEILAAAQAAVIARIPIAHIHGGEATEGLIDEAIRHAVTKMSHIHFPAAEPYKNRIIQMGENPEKVYNFGAPGIENINRMQLLDRESFEKSIDFKLGKLSFLITYHPVTLHKEGPVKATQNLLTALREFKEARMIFTKPNSDTDGRIISKMIDEFALEYPDRVITVTSLGQLRYLSAIRYVDIVIGNSSSGLIEVPSFKKPTVNLGVRQQGRIKADSVIDATEEVDSIIEAINKALSNSFQSKLLNCISPYGSGDVSLNIKNTLKTIDLNHILEKKFVDG</sequence>
<dbReference type="InterPro" id="IPR003331">
    <property type="entry name" value="UDP_GlcNAc_Epimerase_2_dom"/>
</dbReference>
<evidence type="ECO:0000313" key="3">
    <source>
        <dbReference type="Proteomes" id="UP001597040"/>
    </source>
</evidence>
<dbReference type="RefSeq" id="WP_390359036.1">
    <property type="nucleotide sequence ID" value="NZ_JBHTKJ010000007.1"/>
</dbReference>
<dbReference type="GO" id="GO:0016798">
    <property type="term" value="F:hydrolase activity, acting on glycosyl bonds"/>
    <property type="evidence" value="ECO:0007669"/>
    <property type="project" value="UniProtKB-KW"/>
</dbReference>
<keyword evidence="2" id="KW-0326">Glycosidase</keyword>
<reference evidence="3" key="1">
    <citation type="journal article" date="2019" name="Int. J. Syst. Evol. Microbiol.">
        <title>The Global Catalogue of Microorganisms (GCM) 10K type strain sequencing project: providing services to taxonomists for standard genome sequencing and annotation.</title>
        <authorList>
            <consortium name="The Broad Institute Genomics Platform"/>
            <consortium name="The Broad Institute Genome Sequencing Center for Infectious Disease"/>
            <person name="Wu L."/>
            <person name="Ma J."/>
        </authorList>
    </citation>
    <scope>NUCLEOTIDE SEQUENCE [LARGE SCALE GENOMIC DNA]</scope>
    <source>
        <strain evidence="3">CCUG 56754</strain>
    </source>
</reference>
<dbReference type="Gene3D" id="3.40.50.2000">
    <property type="entry name" value="Glycogen Phosphorylase B"/>
    <property type="match status" value="2"/>
</dbReference>
<dbReference type="InterPro" id="IPR029767">
    <property type="entry name" value="WecB-like"/>
</dbReference>
<gene>
    <name evidence="2" type="primary">neuC</name>
    <name evidence="2" type="ORF">ACFQ3N_01925</name>
</gene>
<dbReference type="PANTHER" id="PTHR43174">
    <property type="entry name" value="UDP-N-ACETYLGLUCOSAMINE 2-EPIMERASE"/>
    <property type="match status" value="1"/>
</dbReference>
<proteinExistence type="predicted"/>
<evidence type="ECO:0000259" key="1">
    <source>
        <dbReference type="Pfam" id="PF02350"/>
    </source>
</evidence>
<protein>
    <submittedName>
        <fullName evidence="2">UDP-N-acetylglucosamine 2-epimerase</fullName>
        <ecNumber evidence="2">3.2.1.183</ecNumber>
    </submittedName>
</protein>
<keyword evidence="3" id="KW-1185">Reference proteome</keyword>
<dbReference type="EC" id="3.2.1.183" evidence="2"/>
<dbReference type="Pfam" id="PF02350">
    <property type="entry name" value="Epimerase_2"/>
    <property type="match status" value="1"/>
</dbReference>